<accession>A0A5R8Y5Z5</accession>
<dbReference type="GO" id="GO:0005886">
    <property type="term" value="C:plasma membrane"/>
    <property type="evidence" value="ECO:0007669"/>
    <property type="project" value="UniProtKB-SubCell"/>
</dbReference>
<evidence type="ECO:0000313" key="9">
    <source>
        <dbReference type="EMBL" id="TLP41093.1"/>
    </source>
</evidence>
<feature type="transmembrane region" description="Helical" evidence="8">
    <location>
        <begin position="78"/>
        <end position="97"/>
    </location>
</feature>
<evidence type="ECO:0000256" key="5">
    <source>
        <dbReference type="ARBA" id="ARBA00022692"/>
    </source>
</evidence>
<gene>
    <name evidence="9" type="ORF">FDK22_03470</name>
</gene>
<keyword evidence="10" id="KW-1185">Reference proteome</keyword>
<evidence type="ECO:0000256" key="7">
    <source>
        <dbReference type="ARBA" id="ARBA00023136"/>
    </source>
</evidence>
<organism evidence="9 10">
    <name type="scientific">Arcobacter arenosus</name>
    <dbReference type="NCBI Taxonomy" id="2576037"/>
    <lineage>
        <taxon>Bacteria</taxon>
        <taxon>Pseudomonadati</taxon>
        <taxon>Campylobacterota</taxon>
        <taxon>Epsilonproteobacteria</taxon>
        <taxon>Campylobacterales</taxon>
        <taxon>Arcobacteraceae</taxon>
        <taxon>Arcobacter</taxon>
    </lineage>
</organism>
<feature type="transmembrane region" description="Helical" evidence="8">
    <location>
        <begin position="131"/>
        <end position="157"/>
    </location>
</feature>
<dbReference type="OrthoDB" id="5344315at2"/>
<evidence type="ECO:0000256" key="4">
    <source>
        <dbReference type="ARBA" id="ARBA00022475"/>
    </source>
</evidence>
<dbReference type="EMBL" id="VANU01000001">
    <property type="protein sequence ID" value="TLP41093.1"/>
    <property type="molecule type" value="Genomic_DNA"/>
</dbReference>
<evidence type="ECO:0000256" key="1">
    <source>
        <dbReference type="ARBA" id="ARBA00004651"/>
    </source>
</evidence>
<comment type="subcellular location">
    <subcellularLocation>
        <location evidence="1 8">Cell membrane</location>
        <topology evidence="1 8">Multi-pass membrane protein</topology>
    </subcellularLocation>
</comment>
<keyword evidence="6 8" id="KW-1133">Transmembrane helix</keyword>
<proteinExistence type="inferred from homology"/>
<feature type="transmembrane region" description="Helical" evidence="8">
    <location>
        <begin position="103"/>
        <end position="119"/>
    </location>
</feature>
<dbReference type="RefSeq" id="WP_138151495.1">
    <property type="nucleotide sequence ID" value="NZ_CBDDKQ010000002.1"/>
</dbReference>
<feature type="transmembrane region" description="Helical" evidence="8">
    <location>
        <begin position="12"/>
        <end position="30"/>
    </location>
</feature>
<dbReference type="Pfam" id="PF01925">
    <property type="entry name" value="TauE"/>
    <property type="match status" value="1"/>
</dbReference>
<feature type="transmembrane region" description="Helical" evidence="8">
    <location>
        <begin position="196"/>
        <end position="213"/>
    </location>
</feature>
<keyword evidence="5 8" id="KW-0812">Transmembrane</keyword>
<protein>
    <recommendedName>
        <fullName evidence="8">Probable membrane transporter protein</fullName>
    </recommendedName>
</protein>
<dbReference type="InterPro" id="IPR052017">
    <property type="entry name" value="TSUP"/>
</dbReference>
<comment type="similarity">
    <text evidence="2 8">Belongs to the 4-toluene sulfonate uptake permease (TSUP) (TC 2.A.102) family.</text>
</comment>
<dbReference type="PANTHER" id="PTHR30269">
    <property type="entry name" value="TRANSMEMBRANE PROTEIN YFCA"/>
    <property type="match status" value="1"/>
</dbReference>
<keyword evidence="4 8" id="KW-1003">Cell membrane</keyword>
<evidence type="ECO:0000256" key="3">
    <source>
        <dbReference type="ARBA" id="ARBA00022448"/>
    </source>
</evidence>
<dbReference type="AlphaFoldDB" id="A0A5R8Y5Z5"/>
<feature type="transmembrane region" description="Helical" evidence="8">
    <location>
        <begin position="36"/>
        <end position="57"/>
    </location>
</feature>
<evidence type="ECO:0000256" key="6">
    <source>
        <dbReference type="ARBA" id="ARBA00022989"/>
    </source>
</evidence>
<dbReference type="PANTHER" id="PTHR30269:SF37">
    <property type="entry name" value="MEMBRANE TRANSPORTER PROTEIN"/>
    <property type="match status" value="1"/>
</dbReference>
<comment type="caution">
    <text evidence="9">The sequence shown here is derived from an EMBL/GenBank/DDBJ whole genome shotgun (WGS) entry which is preliminary data.</text>
</comment>
<feature type="transmembrane region" description="Helical" evidence="8">
    <location>
        <begin position="225"/>
        <end position="243"/>
    </location>
</feature>
<dbReference type="Proteomes" id="UP000308901">
    <property type="component" value="Unassembled WGS sequence"/>
</dbReference>
<evidence type="ECO:0000256" key="8">
    <source>
        <dbReference type="RuleBase" id="RU363041"/>
    </source>
</evidence>
<evidence type="ECO:0000313" key="10">
    <source>
        <dbReference type="Proteomes" id="UP000308901"/>
    </source>
</evidence>
<evidence type="ECO:0000256" key="2">
    <source>
        <dbReference type="ARBA" id="ARBA00009142"/>
    </source>
</evidence>
<dbReference type="InterPro" id="IPR002781">
    <property type="entry name" value="TM_pro_TauE-like"/>
</dbReference>
<keyword evidence="7 8" id="KW-0472">Membrane</keyword>
<name>A0A5R8Y5Z5_9BACT</name>
<keyword evidence="3" id="KW-0813">Transport</keyword>
<reference evidence="9 10" key="1">
    <citation type="submission" date="2019-05" db="EMBL/GenBank/DDBJ databases">
        <title>Arcobacter sp. nov., isolated from sea sediment.</title>
        <authorList>
            <person name="Kim W."/>
        </authorList>
    </citation>
    <scope>NUCLEOTIDE SEQUENCE [LARGE SCALE GENOMIC DNA]</scope>
    <source>
        <strain evidence="9 10">CAU 1517</strain>
    </source>
</reference>
<sequence length="249" mass="27402">MDFFYLPLEIFDIFILIICCFIGAAISTTVGSGGGLLVIGGMSMILPPTALLSIHALTQSGSGLLRAFLFRKSFFVRFFVLFMSGSLIGYTLSIYFLISLPEYIMKLSLGVGIIVLNLLPNLKFEKVSNLLIVIFGIITGFLTMFVGVMGPLIAIFLSSILTKRHLIVGTLAWCVSFQNFGKAIIFGGLGFDYTPWIFLIFLLILFSYLGTLAGKKLLDKSSNELFKMILKVVILILGSKLIYDGIVLM</sequence>